<dbReference type="OrthoDB" id="9989112at2759"/>
<dbReference type="SMART" id="SM00175">
    <property type="entry name" value="RAB"/>
    <property type="match status" value="1"/>
</dbReference>
<evidence type="ECO:0000256" key="2">
    <source>
        <dbReference type="ARBA" id="ARBA00022771"/>
    </source>
</evidence>
<feature type="region of interest" description="Disordered" evidence="5">
    <location>
        <begin position="97"/>
        <end position="139"/>
    </location>
</feature>
<reference evidence="7 8" key="1">
    <citation type="journal article" date="2020" name="Cell">
        <title>Large-Scale Comparative Analyses of Tick Genomes Elucidate Their Genetic Diversity and Vector Capacities.</title>
        <authorList>
            <consortium name="Tick Genome and Microbiome Consortium (TIGMIC)"/>
            <person name="Jia N."/>
            <person name="Wang J."/>
            <person name="Shi W."/>
            <person name="Du L."/>
            <person name="Sun Y."/>
            <person name="Zhan W."/>
            <person name="Jiang J.F."/>
            <person name="Wang Q."/>
            <person name="Zhang B."/>
            <person name="Ji P."/>
            <person name="Bell-Sakyi L."/>
            <person name="Cui X.M."/>
            <person name="Yuan T.T."/>
            <person name="Jiang B.G."/>
            <person name="Yang W.F."/>
            <person name="Lam T.T."/>
            <person name="Chang Q.C."/>
            <person name="Ding S.J."/>
            <person name="Wang X.J."/>
            <person name="Zhu J.G."/>
            <person name="Ruan X.D."/>
            <person name="Zhao L."/>
            <person name="Wei J.T."/>
            <person name="Ye R.Z."/>
            <person name="Que T.C."/>
            <person name="Du C.H."/>
            <person name="Zhou Y.H."/>
            <person name="Cheng J.X."/>
            <person name="Dai P.F."/>
            <person name="Guo W.B."/>
            <person name="Han X.H."/>
            <person name="Huang E.J."/>
            <person name="Li L.F."/>
            <person name="Wei W."/>
            <person name="Gao Y.C."/>
            <person name="Liu J.Z."/>
            <person name="Shao H.Z."/>
            <person name="Wang X."/>
            <person name="Wang C.C."/>
            <person name="Yang T.C."/>
            <person name="Huo Q.B."/>
            <person name="Li W."/>
            <person name="Chen H.Y."/>
            <person name="Chen S.E."/>
            <person name="Zhou L.G."/>
            <person name="Ni X.B."/>
            <person name="Tian J.H."/>
            <person name="Sheng Y."/>
            <person name="Liu T."/>
            <person name="Pan Y.S."/>
            <person name="Xia L.Y."/>
            <person name="Li J."/>
            <person name="Zhao F."/>
            <person name="Cao W.C."/>
        </authorList>
    </citation>
    <scope>NUCLEOTIDE SEQUENCE [LARGE SCALE GENOMIC DNA]</scope>
    <source>
        <strain evidence="7">HaeL-2018</strain>
    </source>
</reference>
<dbReference type="Gene3D" id="3.40.50.300">
    <property type="entry name" value="P-loop containing nucleotide triphosphate hydrolases"/>
    <property type="match status" value="1"/>
</dbReference>
<gene>
    <name evidence="7" type="ORF">HPB48_019086</name>
</gene>
<dbReference type="Pfam" id="PF00642">
    <property type="entry name" value="zf-CCCH"/>
    <property type="match status" value="1"/>
</dbReference>
<dbReference type="InterPro" id="IPR000571">
    <property type="entry name" value="Znf_CCCH"/>
</dbReference>
<feature type="compositionally biased region" description="Basic and acidic residues" evidence="5">
    <location>
        <begin position="448"/>
        <end position="461"/>
    </location>
</feature>
<accession>A0A9J6G760</accession>
<dbReference type="PROSITE" id="PS51421">
    <property type="entry name" value="RAS"/>
    <property type="match status" value="1"/>
</dbReference>
<dbReference type="InterPro" id="IPR036855">
    <property type="entry name" value="Znf_CCCH_sf"/>
</dbReference>
<feature type="compositionally biased region" description="Low complexity" evidence="5">
    <location>
        <begin position="366"/>
        <end position="385"/>
    </location>
</feature>
<comment type="caution">
    <text evidence="7">The sequence shown here is derived from an EMBL/GenBank/DDBJ whole genome shotgun (WGS) entry which is preliminary data.</text>
</comment>
<feature type="domain" description="C3H1-type" evidence="6">
    <location>
        <begin position="131"/>
        <end position="159"/>
    </location>
</feature>
<dbReference type="GO" id="GO:0008270">
    <property type="term" value="F:zinc ion binding"/>
    <property type="evidence" value="ECO:0007669"/>
    <property type="project" value="UniProtKB-KW"/>
</dbReference>
<dbReference type="Gene3D" id="4.10.1000.10">
    <property type="entry name" value="Zinc finger, CCCH-type"/>
    <property type="match status" value="1"/>
</dbReference>
<feature type="compositionally biased region" description="Basic and acidic residues" evidence="5">
    <location>
        <begin position="172"/>
        <end position="182"/>
    </location>
</feature>
<feature type="compositionally biased region" description="Pro residues" evidence="5">
    <location>
        <begin position="602"/>
        <end position="613"/>
    </location>
</feature>
<keyword evidence="3 4" id="KW-0862">Zinc</keyword>
<dbReference type="GO" id="GO:0036396">
    <property type="term" value="C:RNA N6-methyladenosine methyltransferase complex"/>
    <property type="evidence" value="ECO:0007669"/>
    <property type="project" value="InterPro"/>
</dbReference>
<dbReference type="InterPro" id="IPR027417">
    <property type="entry name" value="P-loop_NTPase"/>
</dbReference>
<dbReference type="GO" id="GO:0005525">
    <property type="term" value="F:GTP binding"/>
    <property type="evidence" value="ECO:0007669"/>
    <property type="project" value="InterPro"/>
</dbReference>
<organism evidence="7 8">
    <name type="scientific">Haemaphysalis longicornis</name>
    <name type="common">Bush tick</name>
    <dbReference type="NCBI Taxonomy" id="44386"/>
    <lineage>
        <taxon>Eukaryota</taxon>
        <taxon>Metazoa</taxon>
        <taxon>Ecdysozoa</taxon>
        <taxon>Arthropoda</taxon>
        <taxon>Chelicerata</taxon>
        <taxon>Arachnida</taxon>
        <taxon>Acari</taxon>
        <taxon>Parasitiformes</taxon>
        <taxon>Ixodida</taxon>
        <taxon>Ixodoidea</taxon>
        <taxon>Ixodidae</taxon>
        <taxon>Haemaphysalinae</taxon>
        <taxon>Haemaphysalis</taxon>
    </lineage>
</organism>
<dbReference type="VEuPathDB" id="VectorBase:HLOH_052637"/>
<dbReference type="GO" id="GO:0016556">
    <property type="term" value="P:mRNA modification"/>
    <property type="evidence" value="ECO:0007669"/>
    <property type="project" value="InterPro"/>
</dbReference>
<feature type="compositionally biased region" description="Basic and acidic residues" evidence="5">
    <location>
        <begin position="468"/>
        <end position="492"/>
    </location>
</feature>
<sequence>MENLYDVCNLSTFQKLDHWLAELETYCTRNNVVKMLVGNKIDRLENRVVTKEQGMNYARKHSMLFIEASAKTRDGVQCAFEELVEKMSSKVQRKVTVENVKESSDGPRRPSVFDRLGPGAVTAQERHSRSNDPGEQCRNWMRNGACSYGTKCRYQHEAYPPSSSTTSSSRLPKTERDAAQKDLRHKVRHKQDAKESDSRSPSPKRRKASATSSGAGSTAASATGGGSAPSGSGSGGASSRSRRLEAESKIKSTVVVTRPRTPSSGEEEPAAKEAKPAKTWEGAASDDWPMDDALLDYKEELSLEMKRQQLQRELDLLQKENQPSSSGGGSSKGASASSAAAPAAASSGPPASSGHPPAGGGGGGKSARSGHSAQQGAASGSSESSSESDDSSSSDSSSSSSDDDDSEDSSSSSSSGAASPSDGRGGTSQHASLQAQNAERHHRGRRGAAVEDRAGGSHRSVDGSSKGSGRDAGRARSTSRGRDKDGGRGSGRDRHRGGGRSPNVGRSSSPGRRGGPRDGGDYDGYAGRSRGPRTPSPGPPGDAKHKAATQQPGGKGGPPAPYPPSGKPRKKKKSGKRRRDREKQLRAERARAAQSHGSAPFPESPSPERPPSPQSSRHRGSREGGSGRGGPPPRGGDATDHRAAPPHGRRPPAAHPTGEEREGDHPPSGLAGSRHRHLLPSHPHRRATAPWPLPLFHHRGPLRPHATPPARRRLSESLMLELLFTGGLDLSVLQVLVGIGCLFEVLGGGQLQHFHRQGWSFADIMDLLLKLNALPEVLIIWVPIGHALSNSSRHGRLEDYGGREAKGYEGRYDADGGRGGRKRGDADQPPPPPPHRGSRHEPPPEEADMLEPGEVMPDHTDRYVSERGRYDQGRGRDARRMDHHRSRQVCMRSPLVLADRHCCDSC</sequence>
<evidence type="ECO:0000313" key="8">
    <source>
        <dbReference type="Proteomes" id="UP000821853"/>
    </source>
</evidence>
<dbReference type="SMART" id="SM00173">
    <property type="entry name" value="RAS"/>
    <property type="match status" value="1"/>
</dbReference>
<evidence type="ECO:0000256" key="1">
    <source>
        <dbReference type="ARBA" id="ARBA00022723"/>
    </source>
</evidence>
<feature type="compositionally biased region" description="Low complexity" evidence="5">
    <location>
        <begin position="332"/>
        <end position="356"/>
    </location>
</feature>
<feature type="compositionally biased region" description="Basic and acidic residues" evidence="5">
    <location>
        <begin position="795"/>
        <end position="826"/>
    </location>
</feature>
<evidence type="ECO:0000256" key="4">
    <source>
        <dbReference type="PROSITE-ProRule" id="PRU00723"/>
    </source>
</evidence>
<feature type="compositionally biased region" description="Low complexity" evidence="5">
    <location>
        <begin position="409"/>
        <end position="422"/>
    </location>
</feature>
<dbReference type="InterPro" id="IPR040427">
    <property type="entry name" value="Flacc"/>
</dbReference>
<feature type="region of interest" description="Disordered" evidence="5">
    <location>
        <begin position="312"/>
        <end position="686"/>
    </location>
</feature>
<feature type="compositionally biased region" description="Basic and acidic residues" evidence="5">
    <location>
        <begin position="856"/>
        <end position="880"/>
    </location>
</feature>
<feature type="compositionally biased region" description="Low complexity" evidence="5">
    <location>
        <begin position="523"/>
        <end position="533"/>
    </location>
</feature>
<dbReference type="Proteomes" id="UP000821853">
    <property type="component" value="Chromosome 3"/>
</dbReference>
<feature type="region of interest" description="Disordered" evidence="5">
    <location>
        <begin position="792"/>
        <end position="883"/>
    </location>
</feature>
<feature type="compositionally biased region" description="Polar residues" evidence="5">
    <location>
        <begin position="427"/>
        <end position="437"/>
    </location>
</feature>
<evidence type="ECO:0000313" key="7">
    <source>
        <dbReference type="EMBL" id="KAH9370987.1"/>
    </source>
</evidence>
<feature type="region of interest" description="Disordered" evidence="5">
    <location>
        <begin position="157"/>
        <end position="291"/>
    </location>
</feature>
<dbReference type="Pfam" id="PF00071">
    <property type="entry name" value="Ras"/>
    <property type="match status" value="1"/>
</dbReference>
<feature type="compositionally biased region" description="Basic residues" evidence="5">
    <location>
        <begin position="567"/>
        <end position="580"/>
    </location>
</feature>
<dbReference type="InterPro" id="IPR001806">
    <property type="entry name" value="Small_GTPase"/>
</dbReference>
<dbReference type="PROSITE" id="PS50103">
    <property type="entry name" value="ZF_C3H1"/>
    <property type="match status" value="1"/>
</dbReference>
<dbReference type="SUPFAM" id="SSF90229">
    <property type="entry name" value="CCCH zinc finger"/>
    <property type="match status" value="1"/>
</dbReference>
<evidence type="ECO:0000259" key="6">
    <source>
        <dbReference type="PROSITE" id="PS50103"/>
    </source>
</evidence>
<dbReference type="OMA" id="DARRMDH"/>
<keyword evidence="2 4" id="KW-0863">Zinc-finger</keyword>
<proteinExistence type="predicted"/>
<feature type="compositionally biased region" description="Gly residues" evidence="5">
    <location>
        <begin position="223"/>
        <end position="236"/>
    </location>
</feature>
<feature type="compositionally biased region" description="Low complexity" evidence="5">
    <location>
        <begin position="209"/>
        <end position="222"/>
    </location>
</feature>
<feature type="compositionally biased region" description="Basic and acidic residues" evidence="5">
    <location>
        <begin position="269"/>
        <end position="278"/>
    </location>
</feature>
<dbReference type="AlphaFoldDB" id="A0A9J6G760"/>
<dbReference type="PANTHER" id="PTHR38563:SF1">
    <property type="entry name" value="FL(2)D-ASSOCIATED COMPLEX COMPONENT"/>
    <property type="match status" value="1"/>
</dbReference>
<evidence type="ECO:0000256" key="5">
    <source>
        <dbReference type="SAM" id="MobiDB-lite"/>
    </source>
</evidence>
<dbReference type="PROSITE" id="PS51419">
    <property type="entry name" value="RAB"/>
    <property type="match status" value="1"/>
</dbReference>
<protein>
    <recommendedName>
        <fullName evidence="6">C3H1-type domain-containing protein</fullName>
    </recommendedName>
</protein>
<dbReference type="SMART" id="SM00356">
    <property type="entry name" value="ZnF_C3H1"/>
    <property type="match status" value="1"/>
</dbReference>
<feature type="zinc finger region" description="C3H1-type" evidence="4">
    <location>
        <begin position="131"/>
        <end position="159"/>
    </location>
</feature>
<dbReference type="PRINTS" id="PR00449">
    <property type="entry name" value="RASTRNSFRMNG"/>
</dbReference>
<name>A0A9J6G760_HAELO</name>
<dbReference type="PANTHER" id="PTHR38563">
    <property type="entry name" value="FL(2)D-ASSOCIATED COMPLEX COMPONENT"/>
    <property type="match status" value="1"/>
</dbReference>
<dbReference type="SUPFAM" id="SSF52540">
    <property type="entry name" value="P-loop containing nucleoside triphosphate hydrolases"/>
    <property type="match status" value="1"/>
</dbReference>
<feature type="compositionally biased region" description="Basic and acidic residues" evidence="5">
    <location>
        <begin position="97"/>
        <end position="112"/>
    </location>
</feature>
<feature type="compositionally biased region" description="Basic and acidic residues" evidence="5">
    <location>
        <begin position="581"/>
        <end position="591"/>
    </location>
</feature>
<keyword evidence="1 4" id="KW-0479">Metal-binding</keyword>
<feature type="compositionally biased region" description="Basic residues" evidence="5">
    <location>
        <begin position="673"/>
        <end position="686"/>
    </location>
</feature>
<dbReference type="EMBL" id="JABSTR010000005">
    <property type="protein sequence ID" value="KAH9370987.1"/>
    <property type="molecule type" value="Genomic_DNA"/>
</dbReference>
<evidence type="ECO:0000256" key="3">
    <source>
        <dbReference type="ARBA" id="ARBA00022833"/>
    </source>
</evidence>
<feature type="compositionally biased region" description="Low complexity" evidence="5">
    <location>
        <begin position="501"/>
        <end position="511"/>
    </location>
</feature>
<dbReference type="GO" id="GO:0003924">
    <property type="term" value="F:GTPase activity"/>
    <property type="evidence" value="ECO:0007669"/>
    <property type="project" value="InterPro"/>
</dbReference>
<keyword evidence="8" id="KW-1185">Reference proteome</keyword>